<comment type="caution">
    <text evidence="3">The sequence shown here is derived from an EMBL/GenBank/DDBJ whole genome shotgun (WGS) entry which is preliminary data.</text>
</comment>
<dbReference type="STRING" id="400727.A0A2T7P693"/>
<evidence type="ECO:0000313" key="4">
    <source>
        <dbReference type="Proteomes" id="UP000245119"/>
    </source>
</evidence>
<keyword evidence="2" id="KW-0963">Cytoplasm</keyword>
<sequence>MFEGSMFGEYAQIASFLSSPTAGNYDYGARYLPAHLLPQQPSFNMPWGWGQKDKETITEEGVVGDGQSLLVEDFIMVAEFSEIEGPKPVLTIPKDGGESVDLNSLSVKIMAVDHQTNSESEKIMMFYEELSSQFKRAARYLKYGNRLLFVKDLEKHLQDLDHTKGYLLNQVGRMRLKTTHTQDEEQNKIRSRTGAQTQIPQTLREVMHSEEGVERVSGVLDVDEAFVKRNRGHLCT</sequence>
<reference evidence="3 4" key="1">
    <citation type="submission" date="2018-04" db="EMBL/GenBank/DDBJ databases">
        <title>The genome of golden apple snail Pomacea canaliculata provides insight into stress tolerance and invasive adaptation.</title>
        <authorList>
            <person name="Liu C."/>
            <person name="Liu B."/>
            <person name="Ren Y."/>
            <person name="Zhang Y."/>
            <person name="Wang H."/>
            <person name="Li S."/>
            <person name="Jiang F."/>
            <person name="Yin L."/>
            <person name="Zhang G."/>
            <person name="Qian W."/>
            <person name="Fan W."/>
        </authorList>
    </citation>
    <scope>NUCLEOTIDE SEQUENCE [LARGE SCALE GENOMIC DNA]</scope>
    <source>
        <strain evidence="3">SZHN2017</strain>
        <tissue evidence="3">Muscle</tissue>
    </source>
</reference>
<evidence type="ECO:0000256" key="2">
    <source>
        <dbReference type="ARBA" id="ARBA00022490"/>
    </source>
</evidence>
<accession>A0A2T7P693</accession>
<organism evidence="3 4">
    <name type="scientific">Pomacea canaliculata</name>
    <name type="common">Golden apple snail</name>
    <dbReference type="NCBI Taxonomy" id="400727"/>
    <lineage>
        <taxon>Eukaryota</taxon>
        <taxon>Metazoa</taxon>
        <taxon>Spiralia</taxon>
        <taxon>Lophotrochozoa</taxon>
        <taxon>Mollusca</taxon>
        <taxon>Gastropoda</taxon>
        <taxon>Caenogastropoda</taxon>
        <taxon>Architaenioglossa</taxon>
        <taxon>Ampullarioidea</taxon>
        <taxon>Ampullariidae</taxon>
        <taxon>Pomacea</taxon>
    </lineage>
</organism>
<dbReference type="OrthoDB" id="2289278at2759"/>
<name>A0A2T7P693_POMCA</name>
<evidence type="ECO:0000313" key="3">
    <source>
        <dbReference type="EMBL" id="PVD28952.1"/>
    </source>
</evidence>
<gene>
    <name evidence="3" type="ORF">C0Q70_11548</name>
</gene>
<dbReference type="PANTHER" id="PTHR31334:SF1">
    <property type="entry name" value="GUANINE NUCLEOTIDE EXCHANGE PROTEIN SMCR8"/>
    <property type="match status" value="1"/>
</dbReference>
<protein>
    <submittedName>
        <fullName evidence="3">Uncharacterized protein</fullName>
    </submittedName>
</protein>
<proteinExistence type="predicted"/>
<keyword evidence="4" id="KW-1185">Reference proteome</keyword>
<dbReference type="EMBL" id="PZQS01000006">
    <property type="protein sequence ID" value="PVD28952.1"/>
    <property type="molecule type" value="Genomic_DNA"/>
</dbReference>
<dbReference type="AlphaFoldDB" id="A0A2T7P693"/>
<evidence type="ECO:0000256" key="1">
    <source>
        <dbReference type="ARBA" id="ARBA00004496"/>
    </source>
</evidence>
<dbReference type="GO" id="GO:0032045">
    <property type="term" value="C:guanyl-nucleotide exchange factor complex"/>
    <property type="evidence" value="ECO:0007669"/>
    <property type="project" value="TreeGrafter"/>
</dbReference>
<dbReference type="PANTHER" id="PTHR31334">
    <property type="entry name" value="SMITH-MAGENIS SYNDROME REGION GENE 8 PROTEIN"/>
    <property type="match status" value="1"/>
</dbReference>
<comment type="subcellular location">
    <subcellularLocation>
        <location evidence="1">Cytoplasm</location>
    </subcellularLocation>
</comment>
<dbReference type="Proteomes" id="UP000245119">
    <property type="component" value="Linkage Group LG6"/>
</dbReference>
<dbReference type="GO" id="GO:0005737">
    <property type="term" value="C:cytoplasm"/>
    <property type="evidence" value="ECO:0007669"/>
    <property type="project" value="UniProtKB-SubCell"/>
</dbReference>